<evidence type="ECO:0000256" key="3">
    <source>
        <dbReference type="ARBA" id="ARBA00023136"/>
    </source>
</evidence>
<dbReference type="EMBL" id="CP144694">
    <property type="protein sequence ID" value="WVZ03198.1"/>
    <property type="molecule type" value="Genomic_DNA"/>
</dbReference>
<reference evidence="5 6" key="1">
    <citation type="journal article" date="2023" name="Life. Sci Alliance">
        <title>Evolutionary insights into 3D genome organization and epigenetic landscape of Vigna mungo.</title>
        <authorList>
            <person name="Junaid A."/>
            <person name="Singh B."/>
            <person name="Bhatia S."/>
        </authorList>
    </citation>
    <scope>NUCLEOTIDE SEQUENCE [LARGE SCALE GENOMIC DNA]</scope>
    <source>
        <strain evidence="5">Urdbean</strain>
    </source>
</reference>
<gene>
    <name evidence="5" type="ORF">V8G54_024004</name>
</gene>
<dbReference type="GO" id="GO:0016020">
    <property type="term" value="C:membrane"/>
    <property type="evidence" value="ECO:0007669"/>
    <property type="project" value="InterPro"/>
</dbReference>
<protein>
    <recommendedName>
        <fullName evidence="7">WAT1-related protein</fullName>
    </recommendedName>
</protein>
<dbReference type="Proteomes" id="UP001374535">
    <property type="component" value="Chromosome 7"/>
</dbReference>
<organism evidence="5 6">
    <name type="scientific">Vigna mungo</name>
    <name type="common">Black gram</name>
    <name type="synonym">Phaseolus mungo</name>
    <dbReference type="NCBI Taxonomy" id="3915"/>
    <lineage>
        <taxon>Eukaryota</taxon>
        <taxon>Viridiplantae</taxon>
        <taxon>Streptophyta</taxon>
        <taxon>Embryophyta</taxon>
        <taxon>Tracheophyta</taxon>
        <taxon>Spermatophyta</taxon>
        <taxon>Magnoliopsida</taxon>
        <taxon>eudicotyledons</taxon>
        <taxon>Gunneridae</taxon>
        <taxon>Pentapetalae</taxon>
        <taxon>rosids</taxon>
        <taxon>fabids</taxon>
        <taxon>Fabales</taxon>
        <taxon>Fabaceae</taxon>
        <taxon>Papilionoideae</taxon>
        <taxon>50 kb inversion clade</taxon>
        <taxon>NPAAA clade</taxon>
        <taxon>indigoferoid/millettioid clade</taxon>
        <taxon>Phaseoleae</taxon>
        <taxon>Vigna</taxon>
    </lineage>
</organism>
<evidence type="ECO:0008006" key="7">
    <source>
        <dbReference type="Google" id="ProtNLM"/>
    </source>
</evidence>
<sequence length="169" mass="18930">MLTLYSTWFLRSLSSSPACAGTYEKLNLQTVAGKAKVMGTTIGVSGSMMLSFFKGIEIKIWKNMHINLMHKTDHNQTRASDGKECIGILSGLGCCLSFSVWLIIQVYGIAINAFVNIVTLWCVHKRGPLYAFVFNPLTLVLVAATAPLLLQEKLYLRRYTLFLLHHIFI</sequence>
<dbReference type="InterPro" id="IPR030184">
    <property type="entry name" value="WAT1-related"/>
</dbReference>
<accession>A0AAQ3RS50</accession>
<dbReference type="GO" id="GO:0022857">
    <property type="term" value="F:transmembrane transporter activity"/>
    <property type="evidence" value="ECO:0007669"/>
    <property type="project" value="InterPro"/>
</dbReference>
<proteinExistence type="predicted"/>
<evidence type="ECO:0000313" key="6">
    <source>
        <dbReference type="Proteomes" id="UP001374535"/>
    </source>
</evidence>
<evidence type="ECO:0000313" key="5">
    <source>
        <dbReference type="EMBL" id="WVZ03198.1"/>
    </source>
</evidence>
<keyword evidence="1 4" id="KW-0812">Transmembrane</keyword>
<evidence type="ECO:0000256" key="2">
    <source>
        <dbReference type="ARBA" id="ARBA00022989"/>
    </source>
</evidence>
<feature type="transmembrane region" description="Helical" evidence="4">
    <location>
        <begin position="36"/>
        <end position="56"/>
    </location>
</feature>
<feature type="transmembrane region" description="Helical" evidence="4">
    <location>
        <begin position="86"/>
        <end position="109"/>
    </location>
</feature>
<evidence type="ECO:0000256" key="4">
    <source>
        <dbReference type="SAM" id="Phobius"/>
    </source>
</evidence>
<dbReference type="PANTHER" id="PTHR31218">
    <property type="entry name" value="WAT1-RELATED PROTEIN"/>
    <property type="match status" value="1"/>
</dbReference>
<keyword evidence="6" id="KW-1185">Reference proteome</keyword>
<keyword evidence="3 4" id="KW-0472">Membrane</keyword>
<dbReference type="AlphaFoldDB" id="A0AAQ3RS50"/>
<name>A0AAQ3RS50_VIGMU</name>
<keyword evidence="2 4" id="KW-1133">Transmembrane helix</keyword>
<evidence type="ECO:0000256" key="1">
    <source>
        <dbReference type="ARBA" id="ARBA00022692"/>
    </source>
</evidence>
<feature type="transmembrane region" description="Helical" evidence="4">
    <location>
        <begin position="129"/>
        <end position="150"/>
    </location>
</feature>